<protein>
    <submittedName>
        <fullName evidence="1">Uncharacterized protein</fullName>
    </submittedName>
</protein>
<reference evidence="1 2" key="1">
    <citation type="submission" date="2007-03" db="EMBL/GenBank/DDBJ databases">
        <authorList>
            <person name="Fulton L."/>
            <person name="Clifton S."/>
            <person name="Fulton B."/>
            <person name="Xu J."/>
            <person name="Minx P."/>
            <person name="Pepin K.H."/>
            <person name="Johnson M."/>
            <person name="Thiruvilangam P."/>
            <person name="Bhonagiri V."/>
            <person name="Nash W.E."/>
            <person name="Mardis E.R."/>
            <person name="Wilson R.K."/>
        </authorList>
    </citation>
    <scope>NUCLEOTIDE SEQUENCE [LARGE SCALE GENOMIC DNA]</scope>
    <source>
        <strain evidence="2">ATCC 8483 / DSM 1896 / JCM 5824 / BCRC 10623 / CCUG 4943 / NCTC 11153</strain>
    </source>
</reference>
<organism evidence="1 2">
    <name type="scientific">Bacteroides ovatus (strain ATCC 8483 / DSM 1896 / JCM 5824 / BCRC 10623 / CCUG 4943 / NCTC 11153)</name>
    <dbReference type="NCBI Taxonomy" id="411476"/>
    <lineage>
        <taxon>Bacteria</taxon>
        <taxon>Pseudomonadati</taxon>
        <taxon>Bacteroidota</taxon>
        <taxon>Bacteroidia</taxon>
        <taxon>Bacteroidales</taxon>
        <taxon>Bacteroidaceae</taxon>
        <taxon>Bacteroides</taxon>
    </lineage>
</organism>
<gene>
    <name evidence="1" type="ORF">BACOVA_04193</name>
</gene>
<sequence>MDTVTMFKMNFSILSVILSFPSYRKLSIKFQYAY</sequence>
<dbReference type="Proteomes" id="UP000005475">
    <property type="component" value="Unassembled WGS sequence"/>
</dbReference>
<reference evidence="2" key="2">
    <citation type="submission" date="2007-04" db="EMBL/GenBank/DDBJ databases">
        <title>Draft genome sequence of Bacteroides ovatus (ATCC 8483).</title>
        <authorList>
            <person name="Sudarsanam P."/>
            <person name="Ley R."/>
            <person name="Guruge J."/>
            <person name="Turnbaugh P.J."/>
            <person name="Mahowald M."/>
            <person name="Liep D."/>
            <person name="Gordon J."/>
        </authorList>
    </citation>
    <scope>NUCLEOTIDE SEQUENCE [LARGE SCALE GENOMIC DNA]</scope>
    <source>
        <strain evidence="2">ATCC 8483 / DSM 1896 / JCM 5824 / BCRC 10623 / CCUG 4943 / NCTC 11153</strain>
    </source>
</reference>
<dbReference type="EMBL" id="AAXF02000053">
    <property type="protein sequence ID" value="EDO09816.1"/>
    <property type="molecule type" value="Genomic_DNA"/>
</dbReference>
<proteinExistence type="predicted"/>
<comment type="caution">
    <text evidence="1">The sequence shown here is derived from an EMBL/GenBank/DDBJ whole genome shotgun (WGS) entry which is preliminary data.</text>
</comment>
<evidence type="ECO:0000313" key="1">
    <source>
        <dbReference type="EMBL" id="EDO09816.1"/>
    </source>
</evidence>
<dbReference type="AlphaFoldDB" id="A0AAN3D5M4"/>
<name>A0AAN3D5M4_BACO1</name>
<evidence type="ECO:0000313" key="2">
    <source>
        <dbReference type="Proteomes" id="UP000005475"/>
    </source>
</evidence>
<accession>A0AAN3D5M4</accession>